<sequence length="94" mass="10327">MADIRITQAHKLPHKKAKAAAQKVADQMANEYEMASEWDGDVLHFKRSGVSGRLTVGEQEAHLEISLGFLLKAFASTIEEKVSAKMKKVFGAKA</sequence>
<dbReference type="RefSeq" id="WP_040042010.1">
    <property type="nucleotide sequence ID" value="NZ_JWJG01000028.1"/>
</dbReference>
<dbReference type="STRING" id="709839.TSA66_25155"/>
<dbReference type="AlphaFoldDB" id="A0A0C2BTQ5"/>
<evidence type="ECO:0000313" key="2">
    <source>
        <dbReference type="Proteomes" id="UP000031572"/>
    </source>
</evidence>
<gene>
    <name evidence="1" type="ORF">TSA66_25155</name>
</gene>
<dbReference type="EMBL" id="JWJG01000028">
    <property type="protein sequence ID" value="KIF83384.1"/>
    <property type="molecule type" value="Genomic_DNA"/>
</dbReference>
<organism evidence="1 2">
    <name type="scientific">Noviherbaspirillum autotrophicum</name>
    <dbReference type="NCBI Taxonomy" id="709839"/>
    <lineage>
        <taxon>Bacteria</taxon>
        <taxon>Pseudomonadati</taxon>
        <taxon>Pseudomonadota</taxon>
        <taxon>Betaproteobacteria</taxon>
        <taxon>Burkholderiales</taxon>
        <taxon>Oxalobacteraceae</taxon>
        <taxon>Noviherbaspirillum</taxon>
    </lineage>
</organism>
<dbReference type="OrthoDB" id="287584at2"/>
<proteinExistence type="predicted"/>
<protein>
    <submittedName>
        <fullName evidence="1">Polyhydroxyalkanoic acid system protein</fullName>
    </submittedName>
</protein>
<name>A0A0C2BTQ5_9BURK</name>
<dbReference type="InterPro" id="IPR013433">
    <property type="entry name" value="PHA_gran_rgn"/>
</dbReference>
<dbReference type="Pfam" id="PF09650">
    <property type="entry name" value="PHA_gran_rgn"/>
    <property type="match status" value="1"/>
</dbReference>
<evidence type="ECO:0000313" key="1">
    <source>
        <dbReference type="EMBL" id="KIF83384.1"/>
    </source>
</evidence>
<dbReference type="Proteomes" id="UP000031572">
    <property type="component" value="Unassembled WGS sequence"/>
</dbReference>
<accession>A0A0C2BTQ5</accession>
<comment type="caution">
    <text evidence="1">The sequence shown here is derived from an EMBL/GenBank/DDBJ whole genome shotgun (WGS) entry which is preliminary data.</text>
</comment>
<dbReference type="NCBIfam" id="TIGR02610">
    <property type="entry name" value="PHA_gran_rgn"/>
    <property type="match status" value="1"/>
</dbReference>
<reference evidence="1 2" key="1">
    <citation type="submission" date="2014-12" db="EMBL/GenBank/DDBJ databases">
        <title>Denitrispirillum autotrophicum gen. nov., sp. nov., Denitrifying, Facultatively Autotrophic Bacteria Isolated from Rice Paddy Soil.</title>
        <authorList>
            <person name="Ishii S."/>
            <person name="Ashida N."/>
            <person name="Ohno H."/>
            <person name="Otsuka S."/>
            <person name="Yokota A."/>
            <person name="Senoo K."/>
        </authorList>
    </citation>
    <scope>NUCLEOTIDE SEQUENCE [LARGE SCALE GENOMIC DNA]</scope>
    <source>
        <strain evidence="1 2">TSA66</strain>
    </source>
</reference>
<keyword evidence="2" id="KW-1185">Reference proteome</keyword>